<dbReference type="InterPro" id="IPR052018">
    <property type="entry name" value="PHP_domain"/>
</dbReference>
<dbReference type="KEGG" id="nhi:B1s21160_01100"/>
<dbReference type="Gene3D" id="3.20.20.140">
    <property type="entry name" value="Metal-dependent hydrolases"/>
    <property type="match status" value="1"/>
</dbReference>
<dbReference type="Gene3D" id="1.10.150.650">
    <property type="match status" value="1"/>
</dbReference>
<dbReference type="InterPro" id="IPR016195">
    <property type="entry name" value="Pol/histidinol_Pase-like"/>
</dbReference>
<protein>
    <submittedName>
        <fullName evidence="2">3',5'-nucleoside bisphosphate phosphatase</fullName>
    </submittedName>
</protein>
<dbReference type="GO" id="GO:0035312">
    <property type="term" value="F:5'-3' DNA exonuclease activity"/>
    <property type="evidence" value="ECO:0007669"/>
    <property type="project" value="TreeGrafter"/>
</dbReference>
<dbReference type="AlphaFoldDB" id="A0A249K8B4"/>
<dbReference type="OrthoDB" id="9804333at2"/>
<evidence type="ECO:0000313" key="2">
    <source>
        <dbReference type="EMBL" id="ASY12966.1"/>
    </source>
</evidence>
<reference evidence="2 3" key="1">
    <citation type="submission" date="2016-07" db="EMBL/GenBank/DDBJ databases">
        <title>High microdiversification within the ubiquitous acI lineage of Actinobacteria.</title>
        <authorList>
            <person name="Neuenschwander S.M."/>
            <person name="Salcher M."/>
            <person name="Ghai R."/>
            <person name="Pernthaler J."/>
        </authorList>
    </citation>
    <scope>NUCLEOTIDE SEQUENCE [LARGE SCALE GENOMIC DNA]</scope>
    <source>
        <strain evidence="2">MMS-21-160</strain>
    </source>
</reference>
<dbReference type="Pfam" id="PF02811">
    <property type="entry name" value="PHP"/>
    <property type="match status" value="1"/>
</dbReference>
<organism evidence="2 3">
    <name type="scientific">Candidatus Nanopelagicus hibericus</name>
    <dbReference type="NCBI Taxonomy" id="1884915"/>
    <lineage>
        <taxon>Bacteria</taxon>
        <taxon>Bacillati</taxon>
        <taxon>Actinomycetota</taxon>
        <taxon>Actinomycetes</taxon>
        <taxon>Candidatus Nanopelagicales</taxon>
        <taxon>Candidatus Nanopelagicaceae</taxon>
        <taxon>Candidatus Nanopelagicus</taxon>
    </lineage>
</organism>
<evidence type="ECO:0000259" key="1">
    <source>
        <dbReference type="SMART" id="SM00481"/>
    </source>
</evidence>
<sequence>MIDLHTHTNCSDGTDTPTELVNKALAAGISILGLTDHDSTAGWQEAVAALRPGISLAPGAEISCQTSDGISVHILGLLFDPENQELTNVMEQTRENRYGRMEKIIARINAAGIDITMAEVLAQLSDGATLGRPHLADALIIKGVFNNREEVFAQMLHNKSKYYVSHHSPSPEAVIKLIKAAGGVSVIAHPMASHRGRTISIQTFGSLITAGLDGVEVDHRDHSPDEKKALIELAQEFNLVMTGASDYHGNGKLNTLAEYTTNPEQWEKLESRANARRVVKV</sequence>
<dbReference type="SUPFAM" id="SSF89550">
    <property type="entry name" value="PHP domain-like"/>
    <property type="match status" value="1"/>
</dbReference>
<evidence type="ECO:0000313" key="3">
    <source>
        <dbReference type="Proteomes" id="UP000217171"/>
    </source>
</evidence>
<dbReference type="InterPro" id="IPR003141">
    <property type="entry name" value="Pol/His_phosphatase_N"/>
</dbReference>
<dbReference type="PANTHER" id="PTHR42924:SF3">
    <property type="entry name" value="POLYMERASE_HISTIDINOL PHOSPHATASE N-TERMINAL DOMAIN-CONTAINING PROTEIN"/>
    <property type="match status" value="1"/>
</dbReference>
<proteinExistence type="predicted"/>
<dbReference type="InterPro" id="IPR004013">
    <property type="entry name" value="PHP_dom"/>
</dbReference>
<name>A0A249K8B4_9ACTN</name>
<dbReference type="Proteomes" id="UP000217171">
    <property type="component" value="Chromosome"/>
</dbReference>
<dbReference type="PANTHER" id="PTHR42924">
    <property type="entry name" value="EXONUCLEASE"/>
    <property type="match status" value="1"/>
</dbReference>
<dbReference type="SMART" id="SM00481">
    <property type="entry name" value="POLIIIAc"/>
    <property type="match status" value="1"/>
</dbReference>
<keyword evidence="3" id="KW-1185">Reference proteome</keyword>
<dbReference type="RefSeq" id="WP_095672055.1">
    <property type="nucleotide sequence ID" value="NZ_CP016771.1"/>
</dbReference>
<dbReference type="GO" id="GO:0004534">
    <property type="term" value="F:5'-3' RNA exonuclease activity"/>
    <property type="evidence" value="ECO:0007669"/>
    <property type="project" value="TreeGrafter"/>
</dbReference>
<dbReference type="EMBL" id="CP016771">
    <property type="protein sequence ID" value="ASY12966.1"/>
    <property type="molecule type" value="Genomic_DNA"/>
</dbReference>
<gene>
    <name evidence="2" type="ORF">B1s21160_01100</name>
</gene>
<feature type="domain" description="Polymerase/histidinol phosphatase N-terminal" evidence="1">
    <location>
        <begin position="2"/>
        <end position="66"/>
    </location>
</feature>
<dbReference type="CDD" id="cd07438">
    <property type="entry name" value="PHP_HisPPase_AMP"/>
    <property type="match status" value="1"/>
</dbReference>
<accession>A0A249K8B4</accession>